<sequence>MKHISISDNTVKHRITESQIINKVKLSPFFDIVNNCAQLIVYVRYIGGDIIQEDILYSRSLTAGTTYKDIFNSMSNFVEKKMIWIGRGLCTLGAPAMIGLKSSRKKIPQNIATEITPDFELGISIVNYIKSSALNSRLFTFICEDLDSDHKVLLLHTEALWLSKGNMLARLHKMKEV</sequence>
<evidence type="ECO:0000313" key="1">
    <source>
        <dbReference type="EMBL" id="CAH1961303.1"/>
    </source>
</evidence>
<reference evidence="1" key="1">
    <citation type="submission" date="2022-03" db="EMBL/GenBank/DDBJ databases">
        <authorList>
            <person name="Sayadi A."/>
        </authorList>
    </citation>
    <scope>NUCLEOTIDE SEQUENCE</scope>
</reference>
<dbReference type="EMBL" id="CAKOFQ010006694">
    <property type="protein sequence ID" value="CAH1961303.1"/>
    <property type="molecule type" value="Genomic_DNA"/>
</dbReference>
<comment type="caution">
    <text evidence="1">The sequence shown here is derived from an EMBL/GenBank/DDBJ whole genome shotgun (WGS) entry which is preliminary data.</text>
</comment>
<accession>A0A9P0JU14</accession>
<dbReference type="OrthoDB" id="8195826at2759"/>
<gene>
    <name evidence="1" type="ORF">ACAOBT_LOCUS4076</name>
</gene>
<proteinExistence type="predicted"/>
<dbReference type="AlphaFoldDB" id="A0A9P0JU14"/>
<protein>
    <submittedName>
        <fullName evidence="1">Uncharacterized protein</fullName>
    </submittedName>
</protein>
<dbReference type="PANTHER" id="PTHR45913">
    <property type="entry name" value="EPM2A-INTERACTING PROTEIN 1"/>
    <property type="match status" value="1"/>
</dbReference>
<name>A0A9P0JU14_ACAOB</name>
<dbReference type="Proteomes" id="UP001152888">
    <property type="component" value="Unassembled WGS sequence"/>
</dbReference>
<evidence type="ECO:0000313" key="2">
    <source>
        <dbReference type="Proteomes" id="UP001152888"/>
    </source>
</evidence>
<organism evidence="1 2">
    <name type="scientific">Acanthoscelides obtectus</name>
    <name type="common">Bean weevil</name>
    <name type="synonym">Bruchus obtectus</name>
    <dbReference type="NCBI Taxonomy" id="200917"/>
    <lineage>
        <taxon>Eukaryota</taxon>
        <taxon>Metazoa</taxon>
        <taxon>Ecdysozoa</taxon>
        <taxon>Arthropoda</taxon>
        <taxon>Hexapoda</taxon>
        <taxon>Insecta</taxon>
        <taxon>Pterygota</taxon>
        <taxon>Neoptera</taxon>
        <taxon>Endopterygota</taxon>
        <taxon>Coleoptera</taxon>
        <taxon>Polyphaga</taxon>
        <taxon>Cucujiformia</taxon>
        <taxon>Chrysomeloidea</taxon>
        <taxon>Chrysomelidae</taxon>
        <taxon>Bruchinae</taxon>
        <taxon>Bruchini</taxon>
        <taxon>Acanthoscelides</taxon>
    </lineage>
</organism>
<keyword evidence="2" id="KW-1185">Reference proteome</keyword>
<dbReference type="PANTHER" id="PTHR45913:SF19">
    <property type="entry name" value="LOW QUALITY PROTEIN: ZINC FINGER BED DOMAIN-CONTAINING PROTEIN 5-LIKE"/>
    <property type="match status" value="1"/>
</dbReference>